<keyword evidence="2" id="KW-0732">Signal</keyword>
<feature type="compositionally biased region" description="Pro residues" evidence="1">
    <location>
        <begin position="163"/>
        <end position="173"/>
    </location>
</feature>
<sequence length="173" mass="19193">MQLKKSWLAFTGILATGALSLSLSTPAIAAESNSTPSTTEIFQAPEDLSSVRPVLLCRYYHQQTPEEQQRFYNRVDSLGLLSHRDYEMMSEGKVVVGSSLCGMYMTKGEPLFEDGIQIRPLVFKVVHVYDDEYIVTQSGMVMEIHERVEGQMPPSIDGSAPDVAPPPVAPRTR</sequence>
<dbReference type="eggNOG" id="ENOG5033XH4">
    <property type="taxonomic scope" value="Bacteria"/>
</dbReference>
<dbReference type="RefSeq" id="WP_013835052.1">
    <property type="nucleotide sequence ID" value="NC_015581.1"/>
</dbReference>
<feature type="region of interest" description="Disordered" evidence="1">
    <location>
        <begin position="151"/>
        <end position="173"/>
    </location>
</feature>
<feature type="chain" id="PRO_5003334757" evidence="2">
    <location>
        <begin position="30"/>
        <end position="173"/>
    </location>
</feature>
<evidence type="ECO:0000313" key="4">
    <source>
        <dbReference type="Proteomes" id="UP000009232"/>
    </source>
</evidence>
<dbReference type="KEGG" id="tcy:Thicy_0498"/>
<evidence type="ECO:0000313" key="3">
    <source>
        <dbReference type="EMBL" id="AEG31271.1"/>
    </source>
</evidence>
<dbReference type="OrthoDB" id="5615528at2"/>
<name>F6DBG3_THICA</name>
<reference evidence="3 4" key="1">
    <citation type="submission" date="2011-05" db="EMBL/GenBank/DDBJ databases">
        <title>Complete sequence of Thioalkalimicrobium cyclicum ALM1.</title>
        <authorList>
            <consortium name="US DOE Joint Genome Institute"/>
            <person name="Lucas S."/>
            <person name="Han J."/>
            <person name="Lapidus A."/>
            <person name="Cheng J.-F."/>
            <person name="Goodwin L."/>
            <person name="Pitluck S."/>
            <person name="Peters L."/>
            <person name="Mikhailova N."/>
            <person name="Davenport K."/>
            <person name="Han C."/>
            <person name="Tapia R."/>
            <person name="Land M."/>
            <person name="Hauser L."/>
            <person name="Kyrpides N."/>
            <person name="Ivanova N."/>
            <person name="Pagani I."/>
            <person name="Kappler U."/>
            <person name="Woyke T."/>
        </authorList>
    </citation>
    <scope>NUCLEOTIDE SEQUENCE [LARGE SCALE GENOMIC DNA]</scope>
    <source>
        <strain evidence="4">DSM 14477 / JCM 11371 / ALM1</strain>
    </source>
</reference>
<evidence type="ECO:0000256" key="1">
    <source>
        <dbReference type="SAM" id="MobiDB-lite"/>
    </source>
</evidence>
<organism evidence="3 4">
    <name type="scientific">Thiomicrospira cyclica (strain DSM 14477 / JCM 11371 / ALM1)</name>
    <name type="common">Thioalkalimicrobium cyclicum</name>
    <dbReference type="NCBI Taxonomy" id="717773"/>
    <lineage>
        <taxon>Bacteria</taxon>
        <taxon>Pseudomonadati</taxon>
        <taxon>Pseudomonadota</taxon>
        <taxon>Gammaproteobacteria</taxon>
        <taxon>Thiotrichales</taxon>
        <taxon>Piscirickettsiaceae</taxon>
        <taxon>Thiomicrospira</taxon>
    </lineage>
</organism>
<protein>
    <submittedName>
        <fullName evidence="3">Uncharacterized protein</fullName>
    </submittedName>
</protein>
<dbReference type="HOGENOM" id="CLU_1610016_0_0_6"/>
<dbReference type="AlphaFoldDB" id="F6DBG3"/>
<gene>
    <name evidence="3" type="ordered locus">Thicy_0498</name>
</gene>
<proteinExistence type="predicted"/>
<keyword evidence="4" id="KW-1185">Reference proteome</keyword>
<dbReference type="STRING" id="717773.Thicy_0498"/>
<evidence type="ECO:0000256" key="2">
    <source>
        <dbReference type="SAM" id="SignalP"/>
    </source>
</evidence>
<dbReference type="Proteomes" id="UP000009232">
    <property type="component" value="Chromosome"/>
</dbReference>
<dbReference type="EMBL" id="CP002776">
    <property type="protein sequence ID" value="AEG31271.1"/>
    <property type="molecule type" value="Genomic_DNA"/>
</dbReference>
<accession>F6DBG3</accession>
<feature type="signal peptide" evidence="2">
    <location>
        <begin position="1"/>
        <end position="29"/>
    </location>
</feature>